<feature type="repeat" description="TPR" evidence="3">
    <location>
        <begin position="593"/>
        <end position="626"/>
    </location>
</feature>
<dbReference type="Proteomes" id="UP001518140">
    <property type="component" value="Unassembled WGS sequence"/>
</dbReference>
<dbReference type="SUPFAM" id="SSF48452">
    <property type="entry name" value="TPR-like"/>
    <property type="match status" value="1"/>
</dbReference>
<feature type="repeat" description="TPR" evidence="3">
    <location>
        <begin position="559"/>
        <end position="592"/>
    </location>
</feature>
<keyword evidence="1" id="KW-0677">Repeat</keyword>
<dbReference type="PANTHER" id="PTHR44858:SF1">
    <property type="entry name" value="UDP-N-ACETYLGLUCOSAMINE--PEPTIDE N-ACETYLGLUCOSAMINYLTRANSFERASE SPINDLY-RELATED"/>
    <property type="match status" value="1"/>
</dbReference>
<keyword evidence="2 3" id="KW-0802">TPR repeat</keyword>
<dbReference type="InterPro" id="IPR013105">
    <property type="entry name" value="TPR_2"/>
</dbReference>
<organism evidence="5 6">
    <name type="scientific">Streptomyces ureilyticus</name>
    <dbReference type="NCBI Taxonomy" id="1775131"/>
    <lineage>
        <taxon>Bacteria</taxon>
        <taxon>Bacillati</taxon>
        <taxon>Actinomycetota</taxon>
        <taxon>Actinomycetes</taxon>
        <taxon>Kitasatosporales</taxon>
        <taxon>Streptomycetaceae</taxon>
        <taxon>Streptomyces</taxon>
    </lineage>
</organism>
<dbReference type="InterPro" id="IPR050498">
    <property type="entry name" value="Ycf3"/>
</dbReference>
<dbReference type="PROSITE" id="PS50293">
    <property type="entry name" value="TPR_REGION"/>
    <property type="match status" value="4"/>
</dbReference>
<name>A0ABX0DZ40_9ACTN</name>
<evidence type="ECO:0000256" key="3">
    <source>
        <dbReference type="PROSITE-ProRule" id="PRU00339"/>
    </source>
</evidence>
<dbReference type="EMBL" id="JAAKZX010000136">
    <property type="protein sequence ID" value="NGO46627.1"/>
    <property type="molecule type" value="Genomic_DNA"/>
</dbReference>
<dbReference type="InterPro" id="IPR027417">
    <property type="entry name" value="P-loop_NTPase"/>
</dbReference>
<dbReference type="PROSITE" id="PS50005">
    <property type="entry name" value="TPR"/>
    <property type="match status" value="9"/>
</dbReference>
<feature type="domain" description="Orc1-like AAA ATPase" evidence="4">
    <location>
        <begin position="20"/>
        <end position="156"/>
    </location>
</feature>
<comment type="caution">
    <text evidence="5">The sequence shown here is derived from an EMBL/GenBank/DDBJ whole genome shotgun (WGS) entry which is preliminary data.</text>
</comment>
<dbReference type="Pfam" id="PF07719">
    <property type="entry name" value="TPR_2"/>
    <property type="match status" value="2"/>
</dbReference>
<dbReference type="SUPFAM" id="SSF52540">
    <property type="entry name" value="P-loop containing nucleoside triphosphate hydrolases"/>
    <property type="match status" value="1"/>
</dbReference>
<feature type="repeat" description="TPR" evidence="3">
    <location>
        <begin position="797"/>
        <end position="830"/>
    </location>
</feature>
<proteinExistence type="predicted"/>
<feature type="repeat" description="TPR" evidence="3">
    <location>
        <begin position="695"/>
        <end position="728"/>
    </location>
</feature>
<dbReference type="Gene3D" id="3.40.50.300">
    <property type="entry name" value="P-loop containing nucleotide triphosphate hydrolases"/>
    <property type="match status" value="1"/>
</dbReference>
<dbReference type="RefSeq" id="WP_165343154.1">
    <property type="nucleotide sequence ID" value="NZ_JAAKZX010000136.1"/>
</dbReference>
<feature type="repeat" description="TPR" evidence="3">
    <location>
        <begin position="661"/>
        <end position="694"/>
    </location>
</feature>
<feature type="repeat" description="TPR" evidence="3">
    <location>
        <begin position="627"/>
        <end position="660"/>
    </location>
</feature>
<evidence type="ECO:0000313" key="6">
    <source>
        <dbReference type="Proteomes" id="UP001518140"/>
    </source>
</evidence>
<dbReference type="InterPro" id="IPR041664">
    <property type="entry name" value="AAA_16"/>
</dbReference>
<keyword evidence="6" id="KW-1185">Reference proteome</keyword>
<feature type="repeat" description="TPR" evidence="3">
    <location>
        <begin position="729"/>
        <end position="762"/>
    </location>
</feature>
<evidence type="ECO:0000256" key="2">
    <source>
        <dbReference type="ARBA" id="ARBA00022803"/>
    </source>
</evidence>
<dbReference type="Pfam" id="PF13191">
    <property type="entry name" value="AAA_16"/>
    <property type="match status" value="1"/>
</dbReference>
<dbReference type="Gene3D" id="1.25.40.10">
    <property type="entry name" value="Tetratricopeptide repeat domain"/>
    <property type="match status" value="4"/>
</dbReference>
<dbReference type="Pfam" id="PF00515">
    <property type="entry name" value="TPR_1"/>
    <property type="match status" value="2"/>
</dbReference>
<reference evidence="5 6" key="1">
    <citation type="submission" date="2020-02" db="EMBL/GenBank/DDBJ databases">
        <title>Whole-genome analyses of novel actinobacteria.</title>
        <authorList>
            <person name="Sahin N."/>
            <person name="Tokatli A."/>
        </authorList>
    </citation>
    <scope>NUCLEOTIDE SEQUENCE [LARGE SCALE GENOMIC DNA]</scope>
    <source>
        <strain evidence="5 6">YC419</strain>
    </source>
</reference>
<dbReference type="Pfam" id="PF13424">
    <property type="entry name" value="TPR_12"/>
    <property type="match status" value="1"/>
</dbReference>
<evidence type="ECO:0000313" key="5">
    <source>
        <dbReference type="EMBL" id="NGO46627.1"/>
    </source>
</evidence>
<dbReference type="InterPro" id="IPR011990">
    <property type="entry name" value="TPR-like_helical_dom_sf"/>
</dbReference>
<feature type="repeat" description="TPR" evidence="3">
    <location>
        <begin position="831"/>
        <end position="864"/>
    </location>
</feature>
<evidence type="ECO:0000256" key="1">
    <source>
        <dbReference type="ARBA" id="ARBA00022737"/>
    </source>
</evidence>
<dbReference type="PANTHER" id="PTHR44858">
    <property type="entry name" value="TETRATRICOPEPTIDE REPEAT PROTEIN 6"/>
    <property type="match status" value="1"/>
</dbReference>
<accession>A0ABX0DZ40</accession>
<sequence>MAGRGPSRQELIRRRRQSGFVGRQGELAAFRDTLRQAPEEAAQFLFHIHGPAGVGKSTLVRQMEGAAREQQGITAYVDESAADVVEAMEAISTQFAQQGLALKSFDKLLATYRQRRHEADSGAAGAGAATESMAGAADGVVTGPVPPASSPASVVASQVGLVGLGMIPGVGAFAGAVDPNQVAAGADRLKALLSARFRSHDDVQIVLSPLKVLTPAFLQDLAEVAQRRPWVVLFFDTYERIGPLLDIWLRDVLVSDLYGELPANVLVVLAGQSRLETRCWADHLDLVTSLPLEVFTEAEAHQLLAAKGITDKRRAEVILQLSGRLPVLVSTLAEARPTSVEEIGDPSGTAVERFLKWETDPARRAAALACALPQEVDEDIYRAAVDEAAAELFGWLRTLPFVTDRASRCRYHDVVRTAMLRLQRRQSPSQWSQQHTSLADTFQGWRLRLEEHTPPKDGWWDDERWRDYRRQETYHRLCADPHAALPDALRECLDAYDHGIATLRRWAQTLDRAGHDGSAIPVSSWGRQLLTALEEQNQPGVTVLTHLLTRGQLDAQGRAFALVLRGRDHRNADRNEQALADYNLALTLDPEAARAAYGRGVTYYDLDRYDDALADFNRAIELNPDDALAIAVRGVTYSLMDRHDDALADLNHAIELNPDHAWTITSRGRTYYEVDRYDDALADFNRALELNPDYTWAITIRGQANRFTGRYDDALADFNRAIELNPDHAWTIAARGMTYYDVDRYDDALADFNRAIELNPDYAQALAARGATNRLMYRYDDALADLNRAIELNPDYAWAIAIRGAAYYGVDHYDDALADFNRALELNPDYAWAIAIRGAAYYGVDHYDDALADLNRAIELNPRNGWAHYKKALVLHSMAHPDQTLCLTRAIELFTHDAADPSPQKALNGKGNLVTAYCAIQRWDDAGRYLADFISSGPIRGQIKAVLADLDELVQAIASAEEHVSPLLRRLENALAAAP</sequence>
<feature type="repeat" description="TPR" evidence="3">
    <location>
        <begin position="763"/>
        <end position="796"/>
    </location>
</feature>
<protein>
    <submittedName>
        <fullName evidence="5">Tetratricopeptide repeat protein</fullName>
    </submittedName>
</protein>
<dbReference type="SMART" id="SM00028">
    <property type="entry name" value="TPR"/>
    <property type="match status" value="10"/>
</dbReference>
<dbReference type="InterPro" id="IPR019734">
    <property type="entry name" value="TPR_rpt"/>
</dbReference>
<gene>
    <name evidence="5" type="ORF">G6048_32395</name>
</gene>
<evidence type="ECO:0000259" key="4">
    <source>
        <dbReference type="Pfam" id="PF13191"/>
    </source>
</evidence>